<evidence type="ECO:0000256" key="3">
    <source>
        <dbReference type="ARBA" id="ARBA00023163"/>
    </source>
</evidence>
<dbReference type="AlphaFoldDB" id="A0A7U3VMU7"/>
<dbReference type="SUPFAM" id="SSF46894">
    <property type="entry name" value="C-terminal effector domain of the bipartite response regulators"/>
    <property type="match status" value="1"/>
</dbReference>
<dbReference type="CDD" id="cd06170">
    <property type="entry name" value="LuxR_C_like"/>
    <property type="match status" value="1"/>
</dbReference>
<dbReference type="GO" id="GO:0003677">
    <property type="term" value="F:DNA binding"/>
    <property type="evidence" value="ECO:0007669"/>
    <property type="project" value="UniProtKB-KW"/>
</dbReference>
<dbReference type="RefSeq" id="WP_237404642.1">
    <property type="nucleotide sequence ID" value="NZ_AP018365.1"/>
</dbReference>
<evidence type="ECO:0000256" key="4">
    <source>
        <dbReference type="SAM" id="MobiDB-lite"/>
    </source>
</evidence>
<dbReference type="KEGG" id="arev:RVR_2439"/>
<dbReference type="SMART" id="SM00421">
    <property type="entry name" value="HTH_LUXR"/>
    <property type="match status" value="1"/>
</dbReference>
<proteinExistence type="predicted"/>
<dbReference type="InterPro" id="IPR023214">
    <property type="entry name" value="HAD_sf"/>
</dbReference>
<feature type="region of interest" description="Disordered" evidence="4">
    <location>
        <begin position="1"/>
        <end position="21"/>
    </location>
</feature>
<evidence type="ECO:0000313" key="6">
    <source>
        <dbReference type="EMBL" id="BBA96919.1"/>
    </source>
</evidence>
<name>A0A7U3VMU7_9ACTN</name>
<reference evidence="6 7" key="3">
    <citation type="journal article" date="2011" name="Nat. Chem. Biol.">
        <title>Reveromycin A biosynthesis uses RevG and RevJ for stereospecific spiroacetal formation.</title>
        <authorList>
            <person name="Takahashi S."/>
            <person name="Toyoda A."/>
            <person name="Sekiyama Y."/>
            <person name="Takagi H."/>
            <person name="Nogawa T."/>
            <person name="Uramoto M."/>
            <person name="Suzuki R."/>
            <person name="Koshino H."/>
            <person name="Kumano T."/>
            <person name="Panthee S."/>
            <person name="Dairi T."/>
            <person name="Ishikawa J."/>
            <person name="Ikeda H."/>
            <person name="Sakaki Y."/>
            <person name="Osada H."/>
        </authorList>
    </citation>
    <scope>NUCLEOTIDE SEQUENCE [LARGE SCALE GENOMIC DNA]</scope>
    <source>
        <strain evidence="6 7">SN-593</strain>
    </source>
</reference>
<dbReference type="InterPro" id="IPR016032">
    <property type="entry name" value="Sig_transdc_resp-reg_C-effctor"/>
</dbReference>
<evidence type="ECO:0000256" key="2">
    <source>
        <dbReference type="ARBA" id="ARBA00023125"/>
    </source>
</evidence>
<keyword evidence="1" id="KW-0805">Transcription regulation</keyword>
<feature type="domain" description="HTH luxR-type" evidence="5">
    <location>
        <begin position="154"/>
        <end position="219"/>
    </location>
</feature>
<protein>
    <submittedName>
        <fullName evidence="6">Putative LuxR family transcriptional regulator</fullName>
    </submittedName>
</protein>
<gene>
    <name evidence="6" type="ORF">RVR_2439</name>
</gene>
<organism evidence="6 7">
    <name type="scientific">Actinacidiphila reveromycinica</name>
    <dbReference type="NCBI Taxonomy" id="659352"/>
    <lineage>
        <taxon>Bacteria</taxon>
        <taxon>Bacillati</taxon>
        <taxon>Actinomycetota</taxon>
        <taxon>Actinomycetes</taxon>
        <taxon>Kitasatosporales</taxon>
        <taxon>Streptomycetaceae</taxon>
        <taxon>Actinacidiphila</taxon>
    </lineage>
</organism>
<keyword evidence="7" id="KW-1185">Reference proteome</keyword>
<evidence type="ECO:0000313" key="7">
    <source>
        <dbReference type="Proteomes" id="UP000595703"/>
    </source>
</evidence>
<keyword evidence="3" id="KW-0804">Transcription</keyword>
<dbReference type="PANTHER" id="PTHR44688">
    <property type="entry name" value="DNA-BINDING TRANSCRIPTIONAL ACTIVATOR DEVR_DOSR"/>
    <property type="match status" value="1"/>
</dbReference>
<dbReference type="InterPro" id="IPR000792">
    <property type="entry name" value="Tscrpt_reg_LuxR_C"/>
</dbReference>
<dbReference type="Gene3D" id="3.40.50.1000">
    <property type="entry name" value="HAD superfamily/HAD-like"/>
    <property type="match status" value="1"/>
</dbReference>
<evidence type="ECO:0000259" key="5">
    <source>
        <dbReference type="PROSITE" id="PS50043"/>
    </source>
</evidence>
<dbReference type="PANTHER" id="PTHR44688:SF16">
    <property type="entry name" value="DNA-BINDING TRANSCRIPTIONAL ACTIVATOR DEVR_DOSR"/>
    <property type="match status" value="1"/>
</dbReference>
<reference evidence="6 7" key="1">
    <citation type="journal article" date="2010" name="J. Bacteriol.">
        <title>Biochemical characterization of a novel indole prenyltransferase from Streptomyces sp. SN-593.</title>
        <authorList>
            <person name="Takahashi S."/>
            <person name="Takagi H."/>
            <person name="Toyoda A."/>
            <person name="Uramoto M."/>
            <person name="Nogawa T."/>
            <person name="Ueki M."/>
            <person name="Sakaki Y."/>
            <person name="Osada H."/>
        </authorList>
    </citation>
    <scope>NUCLEOTIDE SEQUENCE [LARGE SCALE GENOMIC DNA]</scope>
    <source>
        <strain evidence="6 7">SN-593</strain>
    </source>
</reference>
<dbReference type="GO" id="GO:0006355">
    <property type="term" value="P:regulation of DNA-templated transcription"/>
    <property type="evidence" value="ECO:0007669"/>
    <property type="project" value="InterPro"/>
</dbReference>
<dbReference type="PRINTS" id="PR00038">
    <property type="entry name" value="HTHLUXR"/>
</dbReference>
<dbReference type="InterPro" id="IPR036388">
    <property type="entry name" value="WH-like_DNA-bd_sf"/>
</dbReference>
<dbReference type="Gene3D" id="1.10.10.10">
    <property type="entry name" value="Winged helix-like DNA-binding domain superfamily/Winged helix DNA-binding domain"/>
    <property type="match status" value="1"/>
</dbReference>
<reference evidence="6 7" key="4">
    <citation type="journal article" date="2020" name="Sci. Rep.">
        <title>beta-carboline chemical signals induce reveromycin production through a LuxR family regulator in Streptomyces sp. SN-593.</title>
        <authorList>
            <person name="Panthee S."/>
            <person name="Kito N."/>
            <person name="Hayashi T."/>
            <person name="Shimizu T."/>
            <person name="Ishikawa J."/>
            <person name="Hamamoto H."/>
            <person name="Osada H."/>
            <person name="Takahashi S."/>
        </authorList>
    </citation>
    <scope>NUCLEOTIDE SEQUENCE [LARGE SCALE GENOMIC DNA]</scope>
    <source>
        <strain evidence="6 7">SN-593</strain>
    </source>
</reference>
<evidence type="ECO:0000256" key="1">
    <source>
        <dbReference type="ARBA" id="ARBA00023015"/>
    </source>
</evidence>
<dbReference type="EMBL" id="AP018365">
    <property type="protein sequence ID" value="BBA96919.1"/>
    <property type="molecule type" value="Genomic_DNA"/>
</dbReference>
<keyword evidence="2" id="KW-0238">DNA-binding</keyword>
<reference evidence="6 7" key="2">
    <citation type="journal article" date="2011" name="J. Antibiot.">
        <title>Furaquinocins I and J: novel polyketide isoprenoid hybrid compounds from Streptomyces reveromyceticus SN-593.</title>
        <authorList>
            <person name="Panthee S."/>
            <person name="Takahashi S."/>
            <person name="Takagi H."/>
            <person name="Nogawa T."/>
            <person name="Oowada E."/>
            <person name="Uramoto M."/>
            <person name="Osada H."/>
        </authorList>
    </citation>
    <scope>NUCLEOTIDE SEQUENCE [LARGE SCALE GENOMIC DNA]</scope>
    <source>
        <strain evidence="6 7">SN-593</strain>
    </source>
</reference>
<dbReference type="Pfam" id="PF00196">
    <property type="entry name" value="GerE"/>
    <property type="match status" value="1"/>
</dbReference>
<sequence length="221" mass="24299">MLRSDRVAPNNAPETGNPGSIRLAVHADDPITHLALVSYVRRYPQLALTRWGAPADIAVAALQDPDTESLGALCEQLSSHPQLLLIVDGHWSADLYAALAAGVRAVLFRQDFTWERFGETLKQAQAGHGDLPTELQGQLLDKVRQTHQEVLAPRGLTPGGLTLREVDVLRLVSEGDELQDIGVKLGYSERTIKNVLYGVIKRYQLRNRVHAVAYAIRCGLI</sequence>
<accession>A0A7U3VMU7</accession>
<dbReference type="Proteomes" id="UP000595703">
    <property type="component" value="Chromosome"/>
</dbReference>
<dbReference type="PROSITE" id="PS50043">
    <property type="entry name" value="HTH_LUXR_2"/>
    <property type="match status" value="1"/>
</dbReference>